<accession>A0A4Q9PRK0</accession>
<dbReference type="Proteomes" id="UP000292082">
    <property type="component" value="Unassembled WGS sequence"/>
</dbReference>
<sequence>MYMSITGHRPLLTNSHDVCRKQGPVHKSVLMSTALHAVSVLQYVRILPRDHLSKSEEAFRWLRHMQTETPGYLLTAAQLRMYRTTLVSYIVSMHPTCVLMHNHSFRVARPDCAAYERVLHGSTRFLYRQTQDHARCDPQSLRASAVHASPTTHVTTLSSHLPTLQAQLLRVVRDRFTKFSTSLGRSAFPRGSTPQVQSGSR</sequence>
<dbReference type="EMBL" id="ML145143">
    <property type="protein sequence ID" value="TBU57009.1"/>
    <property type="molecule type" value="Genomic_DNA"/>
</dbReference>
<dbReference type="AlphaFoldDB" id="A0A4Q9PRK0"/>
<name>A0A4Q9PRK0_9APHY</name>
<keyword evidence="2" id="KW-1185">Reference proteome</keyword>
<gene>
    <name evidence="1" type="ORF">BD310DRAFT_930427</name>
</gene>
<reference evidence="1 2" key="1">
    <citation type="submission" date="2019-01" db="EMBL/GenBank/DDBJ databases">
        <title>Draft genome sequences of three monokaryotic isolates of the white-rot basidiomycete fungus Dichomitus squalens.</title>
        <authorList>
            <consortium name="DOE Joint Genome Institute"/>
            <person name="Lopez S.C."/>
            <person name="Andreopoulos B."/>
            <person name="Pangilinan J."/>
            <person name="Lipzen A."/>
            <person name="Riley R."/>
            <person name="Ahrendt S."/>
            <person name="Ng V."/>
            <person name="Barry K."/>
            <person name="Daum C."/>
            <person name="Grigoriev I.V."/>
            <person name="Hilden K.S."/>
            <person name="Makela M.R."/>
            <person name="de Vries R.P."/>
        </authorList>
    </citation>
    <scope>NUCLEOTIDE SEQUENCE [LARGE SCALE GENOMIC DNA]</scope>
    <source>
        <strain evidence="1 2">CBS 464.89</strain>
    </source>
</reference>
<proteinExistence type="predicted"/>
<evidence type="ECO:0000313" key="1">
    <source>
        <dbReference type="EMBL" id="TBU57009.1"/>
    </source>
</evidence>
<organism evidence="1 2">
    <name type="scientific">Dichomitus squalens</name>
    <dbReference type="NCBI Taxonomy" id="114155"/>
    <lineage>
        <taxon>Eukaryota</taxon>
        <taxon>Fungi</taxon>
        <taxon>Dikarya</taxon>
        <taxon>Basidiomycota</taxon>
        <taxon>Agaricomycotina</taxon>
        <taxon>Agaricomycetes</taxon>
        <taxon>Polyporales</taxon>
        <taxon>Polyporaceae</taxon>
        <taxon>Dichomitus</taxon>
    </lineage>
</organism>
<protein>
    <submittedName>
        <fullName evidence="1">Uncharacterized protein</fullName>
    </submittedName>
</protein>
<evidence type="ECO:0000313" key="2">
    <source>
        <dbReference type="Proteomes" id="UP000292082"/>
    </source>
</evidence>